<accession>A0A427YW51</accession>
<dbReference type="STRING" id="1890683.A0A427YW51"/>
<gene>
    <name evidence="1" type="ORF">EHS25_000317</name>
</gene>
<keyword evidence="2" id="KW-1185">Reference proteome</keyword>
<evidence type="ECO:0000313" key="1">
    <source>
        <dbReference type="EMBL" id="RSH95231.1"/>
    </source>
</evidence>
<sequence length="342" mass="37434">MARRSGLLKVMEGNTITHDDVKNLDPEALDQRWRDASLGLTIHAAELTAYSGLPRLVPAQISKGDGFEDALFEADDSASWREELQRLATSLADDSSIFAGFSLPHSTTPEVFLTTVLLAQICVDSHALREIGKTALGATLPPRNLSGFYGVMLALAQSHALLPILPYQRFPTSQLGSLLALWHYTCAVRLSPIDLIEETAGRAGQPASEATSKIQTWINTPASRLSALHCGQLLYHAIDLKDLAFLLPRAIFHATLLLFCYLSFVDNTVGTELVNVLEVTEWQRLAELCDMAGGDDVRGRNNGRLLGEVLRTPHERHIVHGTGRIKIKGIIDGREGQLDIVT</sequence>
<reference evidence="1 2" key="1">
    <citation type="submission" date="2018-11" db="EMBL/GenBank/DDBJ databases">
        <title>Genome sequence of Saitozyma podzolica DSM 27192.</title>
        <authorList>
            <person name="Aliyu H."/>
            <person name="Gorte O."/>
            <person name="Ochsenreither K."/>
        </authorList>
    </citation>
    <scope>NUCLEOTIDE SEQUENCE [LARGE SCALE GENOMIC DNA]</scope>
    <source>
        <strain evidence="1 2">DSM 27192</strain>
    </source>
</reference>
<proteinExistence type="predicted"/>
<dbReference type="AlphaFoldDB" id="A0A427YW51"/>
<evidence type="ECO:0000313" key="2">
    <source>
        <dbReference type="Proteomes" id="UP000279259"/>
    </source>
</evidence>
<dbReference type="OrthoDB" id="10018191at2759"/>
<organism evidence="1 2">
    <name type="scientific">Saitozyma podzolica</name>
    <dbReference type="NCBI Taxonomy" id="1890683"/>
    <lineage>
        <taxon>Eukaryota</taxon>
        <taxon>Fungi</taxon>
        <taxon>Dikarya</taxon>
        <taxon>Basidiomycota</taxon>
        <taxon>Agaricomycotina</taxon>
        <taxon>Tremellomycetes</taxon>
        <taxon>Tremellales</taxon>
        <taxon>Trimorphomycetaceae</taxon>
        <taxon>Saitozyma</taxon>
    </lineage>
</organism>
<name>A0A427YW51_9TREE</name>
<evidence type="ECO:0008006" key="3">
    <source>
        <dbReference type="Google" id="ProtNLM"/>
    </source>
</evidence>
<dbReference type="Proteomes" id="UP000279259">
    <property type="component" value="Unassembled WGS sequence"/>
</dbReference>
<comment type="caution">
    <text evidence="1">The sequence shown here is derived from an EMBL/GenBank/DDBJ whole genome shotgun (WGS) entry which is preliminary data.</text>
</comment>
<protein>
    <recommendedName>
        <fullName evidence="3">Transcription factor domain-containing protein</fullName>
    </recommendedName>
</protein>
<dbReference type="EMBL" id="RSCD01000001">
    <property type="protein sequence ID" value="RSH95231.1"/>
    <property type="molecule type" value="Genomic_DNA"/>
</dbReference>